<evidence type="ECO:0000313" key="2">
    <source>
        <dbReference type="EMBL" id="MPC69785.1"/>
    </source>
</evidence>
<protein>
    <submittedName>
        <fullName evidence="2">Uncharacterized protein</fullName>
    </submittedName>
</protein>
<reference evidence="2 3" key="1">
    <citation type="submission" date="2019-05" db="EMBL/GenBank/DDBJ databases">
        <title>Another draft genome of Portunus trituberculatus and its Hox gene families provides insights of decapod evolution.</title>
        <authorList>
            <person name="Jeong J.-H."/>
            <person name="Song I."/>
            <person name="Kim S."/>
            <person name="Choi T."/>
            <person name="Kim D."/>
            <person name="Ryu S."/>
            <person name="Kim W."/>
        </authorList>
    </citation>
    <scope>NUCLEOTIDE SEQUENCE [LARGE SCALE GENOMIC DNA]</scope>
    <source>
        <tissue evidence="2">Muscle</tissue>
    </source>
</reference>
<feature type="compositionally biased region" description="Basic and acidic residues" evidence="1">
    <location>
        <begin position="109"/>
        <end position="126"/>
    </location>
</feature>
<feature type="compositionally biased region" description="Low complexity" evidence="1">
    <location>
        <begin position="10"/>
        <end position="35"/>
    </location>
</feature>
<dbReference type="OrthoDB" id="6356768at2759"/>
<name>A0A5B7HJQ9_PORTR</name>
<keyword evidence="3" id="KW-1185">Reference proteome</keyword>
<proteinExistence type="predicted"/>
<comment type="caution">
    <text evidence="2">The sequence shown here is derived from an EMBL/GenBank/DDBJ whole genome shotgun (WGS) entry which is preliminary data.</text>
</comment>
<organism evidence="2 3">
    <name type="scientific">Portunus trituberculatus</name>
    <name type="common">Swimming crab</name>
    <name type="synonym">Neptunus trituberculatus</name>
    <dbReference type="NCBI Taxonomy" id="210409"/>
    <lineage>
        <taxon>Eukaryota</taxon>
        <taxon>Metazoa</taxon>
        <taxon>Ecdysozoa</taxon>
        <taxon>Arthropoda</taxon>
        <taxon>Crustacea</taxon>
        <taxon>Multicrustacea</taxon>
        <taxon>Malacostraca</taxon>
        <taxon>Eumalacostraca</taxon>
        <taxon>Eucarida</taxon>
        <taxon>Decapoda</taxon>
        <taxon>Pleocyemata</taxon>
        <taxon>Brachyura</taxon>
        <taxon>Eubrachyura</taxon>
        <taxon>Portunoidea</taxon>
        <taxon>Portunidae</taxon>
        <taxon>Portuninae</taxon>
        <taxon>Portunus</taxon>
    </lineage>
</organism>
<feature type="compositionally biased region" description="Basic residues" evidence="1">
    <location>
        <begin position="85"/>
        <end position="96"/>
    </location>
</feature>
<dbReference type="Proteomes" id="UP000324222">
    <property type="component" value="Unassembled WGS sequence"/>
</dbReference>
<gene>
    <name evidence="2" type="ORF">E2C01_064016</name>
</gene>
<sequence>MHHLRKTKKTSLSTPSPSFSFSFSSLNQPSPSSSNHRSTVVAENVTTGGKNSGSAMLKGAGDAQQANTKGRRAHHVTSGQENRDKIHHTHQRKHLSGKQTLPKNLHKYTVKENENGTLTKKVDWRKGAQLTSPPPTDERRLSGAQGQGTQSRPPSDKEGIPATMEAVVRMEVAVGSCSVGREVARLLGKTLKKQELCGTGLTCHNPRHTCKETRDT</sequence>
<feature type="compositionally biased region" description="Polar residues" evidence="1">
    <location>
        <begin position="44"/>
        <end position="54"/>
    </location>
</feature>
<dbReference type="EMBL" id="VSRR010029999">
    <property type="protein sequence ID" value="MPC69785.1"/>
    <property type="molecule type" value="Genomic_DNA"/>
</dbReference>
<dbReference type="AlphaFoldDB" id="A0A5B7HJQ9"/>
<evidence type="ECO:0000313" key="3">
    <source>
        <dbReference type="Proteomes" id="UP000324222"/>
    </source>
</evidence>
<accession>A0A5B7HJQ9</accession>
<evidence type="ECO:0000256" key="1">
    <source>
        <dbReference type="SAM" id="MobiDB-lite"/>
    </source>
</evidence>
<feature type="region of interest" description="Disordered" evidence="1">
    <location>
        <begin position="1"/>
        <end position="160"/>
    </location>
</feature>